<evidence type="ECO:0000313" key="1">
    <source>
        <dbReference type="EMBL" id="KDQ64354.1"/>
    </source>
</evidence>
<name>A0A067QBJ5_9AGAM</name>
<proteinExistence type="predicted"/>
<dbReference type="AlphaFoldDB" id="A0A067QBJ5"/>
<keyword evidence="2" id="KW-1185">Reference proteome</keyword>
<dbReference type="Proteomes" id="UP000027265">
    <property type="component" value="Unassembled WGS sequence"/>
</dbReference>
<evidence type="ECO:0000313" key="2">
    <source>
        <dbReference type="Proteomes" id="UP000027265"/>
    </source>
</evidence>
<dbReference type="InParanoid" id="A0A067QBJ5"/>
<protein>
    <submittedName>
        <fullName evidence="1">Uncharacterized protein</fullName>
    </submittedName>
</protein>
<gene>
    <name evidence="1" type="ORF">JAAARDRAFT_223794</name>
</gene>
<dbReference type="HOGENOM" id="CLU_2740373_0_0_1"/>
<sequence length="71" mass="7548">MTALSSGAPLICSALDHTASSIRCVSAFPGLGCEKYVSPSLVPLYLWFILPNYGLLVLRSTSLQCFAPSLV</sequence>
<organism evidence="1 2">
    <name type="scientific">Jaapia argillacea MUCL 33604</name>
    <dbReference type="NCBI Taxonomy" id="933084"/>
    <lineage>
        <taxon>Eukaryota</taxon>
        <taxon>Fungi</taxon>
        <taxon>Dikarya</taxon>
        <taxon>Basidiomycota</taxon>
        <taxon>Agaricomycotina</taxon>
        <taxon>Agaricomycetes</taxon>
        <taxon>Agaricomycetidae</taxon>
        <taxon>Jaapiales</taxon>
        <taxon>Jaapiaceae</taxon>
        <taxon>Jaapia</taxon>
    </lineage>
</organism>
<dbReference type="EMBL" id="KL197709">
    <property type="protein sequence ID" value="KDQ64354.1"/>
    <property type="molecule type" value="Genomic_DNA"/>
</dbReference>
<accession>A0A067QBJ5</accession>
<reference evidence="2" key="1">
    <citation type="journal article" date="2014" name="Proc. Natl. Acad. Sci. U.S.A.">
        <title>Extensive sampling of basidiomycete genomes demonstrates inadequacy of the white-rot/brown-rot paradigm for wood decay fungi.</title>
        <authorList>
            <person name="Riley R."/>
            <person name="Salamov A.A."/>
            <person name="Brown D.W."/>
            <person name="Nagy L.G."/>
            <person name="Floudas D."/>
            <person name="Held B.W."/>
            <person name="Levasseur A."/>
            <person name="Lombard V."/>
            <person name="Morin E."/>
            <person name="Otillar R."/>
            <person name="Lindquist E.A."/>
            <person name="Sun H."/>
            <person name="LaButti K.M."/>
            <person name="Schmutz J."/>
            <person name="Jabbour D."/>
            <person name="Luo H."/>
            <person name="Baker S.E."/>
            <person name="Pisabarro A.G."/>
            <person name="Walton J.D."/>
            <person name="Blanchette R.A."/>
            <person name="Henrissat B."/>
            <person name="Martin F."/>
            <person name="Cullen D."/>
            <person name="Hibbett D.S."/>
            <person name="Grigoriev I.V."/>
        </authorList>
    </citation>
    <scope>NUCLEOTIDE SEQUENCE [LARGE SCALE GENOMIC DNA]</scope>
    <source>
        <strain evidence="2">MUCL 33604</strain>
    </source>
</reference>